<keyword evidence="3" id="KW-1185">Reference proteome</keyword>
<comment type="caution">
    <text evidence="2">The sequence shown here is derived from an EMBL/GenBank/DDBJ whole genome shotgun (WGS) entry which is preliminary data.</text>
</comment>
<protein>
    <submittedName>
        <fullName evidence="2">Uncharacterized protein</fullName>
    </submittedName>
</protein>
<dbReference type="EMBL" id="JAAEDI010000019">
    <property type="protein sequence ID" value="MBR0651548.1"/>
    <property type="molecule type" value="Genomic_DNA"/>
</dbReference>
<sequence>MRTALLLLALLLAAAEAPADSITRYCGGGATGGGGGLRLDADGSATTLRRPRAGAPLVQVPTESGTTYAEVARLLEAARFERLARGEPSNMTCSITWQRGGWSHQVRWGIGRVPAALQPAFRALEMPAR</sequence>
<accession>A0ABS5EKL6</accession>
<feature type="chain" id="PRO_5047448084" evidence="1">
    <location>
        <begin position="20"/>
        <end position="129"/>
    </location>
</feature>
<keyword evidence="1" id="KW-0732">Signal</keyword>
<gene>
    <name evidence="2" type="ORF">GXW78_17895</name>
</gene>
<evidence type="ECO:0000313" key="3">
    <source>
        <dbReference type="Proteomes" id="UP000698752"/>
    </source>
</evidence>
<evidence type="ECO:0000256" key="1">
    <source>
        <dbReference type="SAM" id="SignalP"/>
    </source>
</evidence>
<dbReference type="Proteomes" id="UP000698752">
    <property type="component" value="Unassembled WGS sequence"/>
</dbReference>
<reference evidence="3" key="1">
    <citation type="journal article" date="2021" name="Syst. Appl. Microbiol.">
        <title>Roseomonas hellenica sp. nov., isolated from roots of wild-growing Alkanna tinctoria.</title>
        <authorList>
            <person name="Rat A."/>
            <person name="Naranjo H.D."/>
            <person name="Lebbe L."/>
            <person name="Cnockaert M."/>
            <person name="Krigas N."/>
            <person name="Grigoriadou K."/>
            <person name="Maloupa E."/>
            <person name="Willems A."/>
        </authorList>
    </citation>
    <scope>NUCLEOTIDE SEQUENCE [LARGE SCALE GENOMIC DNA]</scope>
    <source>
        <strain evidence="3">LMG 31159</strain>
    </source>
</reference>
<proteinExistence type="predicted"/>
<feature type="signal peptide" evidence="1">
    <location>
        <begin position="1"/>
        <end position="19"/>
    </location>
</feature>
<evidence type="ECO:0000313" key="2">
    <source>
        <dbReference type="EMBL" id="MBR0651548.1"/>
    </source>
</evidence>
<organism evidence="2 3">
    <name type="scientific">Neoroseomonas terrae</name>
    <dbReference type="NCBI Taxonomy" id="424799"/>
    <lineage>
        <taxon>Bacteria</taxon>
        <taxon>Pseudomonadati</taxon>
        <taxon>Pseudomonadota</taxon>
        <taxon>Alphaproteobacteria</taxon>
        <taxon>Acetobacterales</taxon>
        <taxon>Acetobacteraceae</taxon>
        <taxon>Neoroseomonas</taxon>
    </lineage>
</organism>
<name>A0ABS5EKL6_9PROT</name>